<proteinExistence type="predicted"/>
<evidence type="ECO:0008006" key="4">
    <source>
        <dbReference type="Google" id="ProtNLM"/>
    </source>
</evidence>
<sequence>MRRRPPDADERVDPADDRRDRDLRADVAAEVAALPRELREVAERLREQSCAAAARDLGISRATLGRRVDRLRERFAARDLDAYLSSPGGG</sequence>
<evidence type="ECO:0000313" key="2">
    <source>
        <dbReference type="EMBL" id="OWK39875.1"/>
    </source>
</evidence>
<accession>A0A225DU26</accession>
<gene>
    <name evidence="2" type="ORF">FRUB_05765</name>
</gene>
<dbReference type="Proteomes" id="UP000214646">
    <property type="component" value="Unassembled WGS sequence"/>
</dbReference>
<protein>
    <recommendedName>
        <fullName evidence="4">DNA binding HTH domain-containing protein</fullName>
    </recommendedName>
</protein>
<keyword evidence="3" id="KW-1185">Reference proteome</keyword>
<dbReference type="InterPro" id="IPR036388">
    <property type="entry name" value="WH-like_DNA-bd_sf"/>
</dbReference>
<dbReference type="EMBL" id="NIDE01000009">
    <property type="protein sequence ID" value="OWK39875.1"/>
    <property type="molecule type" value="Genomic_DNA"/>
</dbReference>
<evidence type="ECO:0000313" key="3">
    <source>
        <dbReference type="Proteomes" id="UP000214646"/>
    </source>
</evidence>
<name>A0A225DU26_9BACT</name>
<dbReference type="Gene3D" id="1.10.10.10">
    <property type="entry name" value="Winged helix-like DNA-binding domain superfamily/Winged helix DNA-binding domain"/>
    <property type="match status" value="1"/>
</dbReference>
<dbReference type="RefSeq" id="WP_088256704.1">
    <property type="nucleotide sequence ID" value="NZ_NIDE01000009.1"/>
</dbReference>
<evidence type="ECO:0000256" key="1">
    <source>
        <dbReference type="SAM" id="MobiDB-lite"/>
    </source>
</evidence>
<reference evidence="3" key="1">
    <citation type="submission" date="2017-06" db="EMBL/GenBank/DDBJ databases">
        <title>Genome analysis of Fimbriiglobus ruber SP5, the first member of the order Planctomycetales with confirmed chitinolytic capability.</title>
        <authorList>
            <person name="Ravin N.V."/>
            <person name="Rakitin A.L."/>
            <person name="Ivanova A.A."/>
            <person name="Beletsky A.V."/>
            <person name="Kulichevskaya I.S."/>
            <person name="Mardanov A.V."/>
            <person name="Dedysh S.N."/>
        </authorList>
    </citation>
    <scope>NUCLEOTIDE SEQUENCE [LARGE SCALE GENOMIC DNA]</scope>
    <source>
        <strain evidence="3">SP5</strain>
    </source>
</reference>
<dbReference type="AlphaFoldDB" id="A0A225DU26"/>
<feature type="region of interest" description="Disordered" evidence="1">
    <location>
        <begin position="1"/>
        <end position="23"/>
    </location>
</feature>
<comment type="caution">
    <text evidence="2">The sequence shown here is derived from an EMBL/GenBank/DDBJ whole genome shotgun (WGS) entry which is preliminary data.</text>
</comment>
<organism evidence="2 3">
    <name type="scientific">Fimbriiglobus ruber</name>
    <dbReference type="NCBI Taxonomy" id="1908690"/>
    <lineage>
        <taxon>Bacteria</taxon>
        <taxon>Pseudomonadati</taxon>
        <taxon>Planctomycetota</taxon>
        <taxon>Planctomycetia</taxon>
        <taxon>Gemmatales</taxon>
        <taxon>Gemmataceae</taxon>
        <taxon>Fimbriiglobus</taxon>
    </lineage>
</organism>